<protein>
    <recommendedName>
        <fullName evidence="1">Condensation domain-containing protein</fullName>
    </recommendedName>
</protein>
<dbReference type="InterPro" id="IPR023213">
    <property type="entry name" value="CAT-like_dom_sf"/>
</dbReference>
<evidence type="ECO:0000313" key="2">
    <source>
        <dbReference type="EMBL" id="GGF31371.1"/>
    </source>
</evidence>
<evidence type="ECO:0000313" key="3">
    <source>
        <dbReference type="Proteomes" id="UP000632454"/>
    </source>
</evidence>
<proteinExistence type="predicted"/>
<dbReference type="InterPro" id="IPR001242">
    <property type="entry name" value="Condensation_dom"/>
</dbReference>
<dbReference type="Proteomes" id="UP000632454">
    <property type="component" value="Unassembled WGS sequence"/>
</dbReference>
<gene>
    <name evidence="2" type="ORF">GCM10007298_29030</name>
</gene>
<name>A0ABQ1V0Y0_9NOCA</name>
<dbReference type="Gene3D" id="3.30.559.30">
    <property type="entry name" value="Nonribosomal peptide synthetase, condensation domain"/>
    <property type="match status" value="1"/>
</dbReference>
<reference evidence="3" key="1">
    <citation type="journal article" date="2019" name="Int. J. Syst. Evol. Microbiol.">
        <title>The Global Catalogue of Microorganisms (GCM) 10K type strain sequencing project: providing services to taxonomists for standard genome sequencing and annotation.</title>
        <authorList>
            <consortium name="The Broad Institute Genomics Platform"/>
            <consortium name="The Broad Institute Genome Sequencing Center for Infectious Disease"/>
            <person name="Wu L."/>
            <person name="Ma J."/>
        </authorList>
    </citation>
    <scope>NUCLEOTIDE SEQUENCE [LARGE SCALE GENOMIC DNA]</scope>
    <source>
        <strain evidence="3">CCM 7855</strain>
    </source>
</reference>
<evidence type="ECO:0000259" key="1">
    <source>
        <dbReference type="Pfam" id="PF00668"/>
    </source>
</evidence>
<accession>A0ABQ1V0Y0</accession>
<dbReference type="Pfam" id="PF00668">
    <property type="entry name" value="Condensation"/>
    <property type="match status" value="1"/>
</dbReference>
<dbReference type="RefSeq" id="WP_188490689.1">
    <property type="nucleotide sequence ID" value="NZ_BMCS01000002.1"/>
</dbReference>
<comment type="caution">
    <text evidence="2">The sequence shown here is derived from an EMBL/GenBank/DDBJ whole genome shotgun (WGS) entry which is preliminary data.</text>
</comment>
<dbReference type="SUPFAM" id="SSF52777">
    <property type="entry name" value="CoA-dependent acyltransferases"/>
    <property type="match status" value="2"/>
</dbReference>
<feature type="domain" description="Condensation" evidence="1">
    <location>
        <begin position="60"/>
        <end position="394"/>
    </location>
</feature>
<dbReference type="Gene3D" id="3.30.559.10">
    <property type="entry name" value="Chloramphenicol acetyltransferase-like domain"/>
    <property type="match status" value="1"/>
</dbReference>
<sequence length="504" mass="55726">MEYTELADYPLPAGTVTEWTPAADDNDWADDDRRLSYVHLEHARRAHEVGDEWYSQWIGTAFTIDHPLCADAMAATLQRWFARHEAFRSTVTRRPDVDANHVEDEFGRRIIAADKVSITIARDDEPSTSSAVYERINELFNTRISPLAWPHCLVTTVEPEDTPGSFLLVFGADHTVMDAYTQVFAIKELTRLYESALLGHDDSLATFGSYLDFSHAERASGARLDADTVEVTRWKNFLQAHSDSTSVTQPDPMPAFPRALPAGESQVGPLSRVETTHSRFQGSLSTWLLDAEQTERFHRASKAAGANMAAGIYTALSITTHRLSGTGDLRFISPVHTRTELQWGEAAGWFVGLIPVHLRPGAARTFSEAIGPVAECAREYKDLGTVPFHPIADLIGHRTPPQFVVSYIDLRGAEGADQWDTHDARVLRSACASSDEVYFWINRIPTGTNLSARFPSHHPGANDVHRFLRTFNDVLLEIVEAGDTAFDVESAMSAPGGQPGGLTP</sequence>
<organism evidence="2 3">
    <name type="scientific">Williamsia phyllosphaerae</name>
    <dbReference type="NCBI Taxonomy" id="885042"/>
    <lineage>
        <taxon>Bacteria</taxon>
        <taxon>Bacillati</taxon>
        <taxon>Actinomycetota</taxon>
        <taxon>Actinomycetes</taxon>
        <taxon>Mycobacteriales</taxon>
        <taxon>Nocardiaceae</taxon>
        <taxon>Williamsia</taxon>
    </lineage>
</organism>
<keyword evidence="3" id="KW-1185">Reference proteome</keyword>
<dbReference type="EMBL" id="BMCS01000002">
    <property type="protein sequence ID" value="GGF31371.1"/>
    <property type="molecule type" value="Genomic_DNA"/>
</dbReference>